<proteinExistence type="predicted"/>
<evidence type="ECO:0000313" key="2">
    <source>
        <dbReference type="EMBL" id="KAB7785001.1"/>
    </source>
</evidence>
<reference evidence="2 3" key="1">
    <citation type="submission" date="2019-10" db="EMBL/GenBank/DDBJ databases">
        <title>Draft Genome Sequence of the Caffeine Degrading Methylotroph Methylorubrum populi PINKEL.</title>
        <authorList>
            <person name="Dawson S.C."/>
            <person name="Zhang X."/>
            <person name="Wright M.E."/>
            <person name="Sharma G."/>
            <person name="Langner J.T."/>
            <person name="Ditty J.L."/>
            <person name="Subuyuj G.A."/>
        </authorList>
    </citation>
    <scope>NUCLEOTIDE SEQUENCE [LARGE SCALE GENOMIC DNA]</scope>
    <source>
        <strain evidence="2 3">Pinkel</strain>
    </source>
</reference>
<organism evidence="2 3">
    <name type="scientific">Methylorubrum populi</name>
    <dbReference type="NCBI Taxonomy" id="223967"/>
    <lineage>
        <taxon>Bacteria</taxon>
        <taxon>Pseudomonadati</taxon>
        <taxon>Pseudomonadota</taxon>
        <taxon>Alphaproteobacteria</taxon>
        <taxon>Hyphomicrobiales</taxon>
        <taxon>Methylobacteriaceae</taxon>
        <taxon>Methylorubrum</taxon>
    </lineage>
</organism>
<sequence>MRALAGRGRSGRLGEDGAASGGSGPRFFGQGRPAPQDRDPSRFDAIPHRSWAAAAQDEAAEGTRRPLRHLTGTTGTPTASCFRGRSAEPCPVPLNHRDLIGPERRPP</sequence>
<dbReference type="EMBL" id="WEKV01000010">
    <property type="protein sequence ID" value="KAB7785001.1"/>
    <property type="molecule type" value="Genomic_DNA"/>
</dbReference>
<accession>A0A833J7N8</accession>
<dbReference type="Proteomes" id="UP000469949">
    <property type="component" value="Unassembled WGS sequence"/>
</dbReference>
<feature type="region of interest" description="Disordered" evidence="1">
    <location>
        <begin position="1"/>
        <end position="107"/>
    </location>
</feature>
<dbReference type="AlphaFoldDB" id="A0A833J7N8"/>
<protein>
    <submittedName>
        <fullName evidence="2">Uncharacterized protein</fullName>
    </submittedName>
</protein>
<feature type="compositionally biased region" description="Basic and acidic residues" evidence="1">
    <location>
        <begin position="95"/>
        <end position="107"/>
    </location>
</feature>
<comment type="caution">
    <text evidence="2">The sequence shown here is derived from an EMBL/GenBank/DDBJ whole genome shotgun (WGS) entry which is preliminary data.</text>
</comment>
<feature type="compositionally biased region" description="Basic and acidic residues" evidence="1">
    <location>
        <begin position="35"/>
        <end position="47"/>
    </location>
</feature>
<evidence type="ECO:0000256" key="1">
    <source>
        <dbReference type="SAM" id="MobiDB-lite"/>
    </source>
</evidence>
<name>A0A833J7N8_9HYPH</name>
<gene>
    <name evidence="2" type="ORF">F8B43_3034</name>
</gene>
<evidence type="ECO:0000313" key="3">
    <source>
        <dbReference type="Proteomes" id="UP000469949"/>
    </source>
</evidence>